<feature type="transmembrane region" description="Helical" evidence="2">
    <location>
        <begin position="17"/>
        <end position="35"/>
    </location>
</feature>
<feature type="region of interest" description="Disordered" evidence="1">
    <location>
        <begin position="278"/>
        <end position="298"/>
    </location>
</feature>
<proteinExistence type="predicted"/>
<dbReference type="Proteomes" id="UP000759537">
    <property type="component" value="Unassembled WGS sequence"/>
</dbReference>
<accession>A0A9P5JVJ4</accession>
<dbReference type="OrthoDB" id="3341077at2759"/>
<keyword evidence="2" id="KW-0812">Transmembrane</keyword>
<feature type="transmembrane region" description="Helical" evidence="2">
    <location>
        <begin position="158"/>
        <end position="181"/>
    </location>
</feature>
<evidence type="ECO:0000256" key="1">
    <source>
        <dbReference type="SAM" id="MobiDB-lite"/>
    </source>
</evidence>
<keyword evidence="2" id="KW-0472">Membrane</keyword>
<dbReference type="EMBL" id="WHVB01000070">
    <property type="protein sequence ID" value="KAF8463551.1"/>
    <property type="molecule type" value="Genomic_DNA"/>
</dbReference>
<feature type="transmembrane region" description="Helical" evidence="2">
    <location>
        <begin position="202"/>
        <end position="231"/>
    </location>
</feature>
<comment type="caution">
    <text evidence="3">The sequence shown here is derived from an EMBL/GenBank/DDBJ whole genome shotgun (WGS) entry which is preliminary data.</text>
</comment>
<keyword evidence="5" id="KW-1185">Reference proteome</keyword>
<keyword evidence="2" id="KW-1133">Transmembrane helix</keyword>
<feature type="transmembrane region" description="Helical" evidence="2">
    <location>
        <begin position="85"/>
        <end position="107"/>
    </location>
</feature>
<protein>
    <submittedName>
        <fullName evidence="3">Uncharacterized protein</fullName>
    </submittedName>
</protein>
<evidence type="ECO:0000313" key="3">
    <source>
        <dbReference type="EMBL" id="KAF8463551.1"/>
    </source>
</evidence>
<gene>
    <name evidence="3" type="ORF">DFH94DRAFT_659007</name>
    <name evidence="4" type="ORF">DFH94DRAFT_857376</name>
</gene>
<reference evidence="3" key="1">
    <citation type="submission" date="2019-10" db="EMBL/GenBank/DDBJ databases">
        <authorList>
            <consortium name="DOE Joint Genome Institute"/>
            <person name="Kuo A."/>
            <person name="Miyauchi S."/>
            <person name="Kiss E."/>
            <person name="Drula E."/>
            <person name="Kohler A."/>
            <person name="Sanchez-Garcia M."/>
            <person name="Andreopoulos B."/>
            <person name="Barry K.W."/>
            <person name="Bonito G."/>
            <person name="Buee M."/>
            <person name="Carver A."/>
            <person name="Chen C."/>
            <person name="Cichocki N."/>
            <person name="Clum A."/>
            <person name="Culley D."/>
            <person name="Crous P.W."/>
            <person name="Fauchery L."/>
            <person name="Girlanda M."/>
            <person name="Hayes R."/>
            <person name="Keri Z."/>
            <person name="LaButti K."/>
            <person name="Lipzen A."/>
            <person name="Lombard V."/>
            <person name="Magnuson J."/>
            <person name="Maillard F."/>
            <person name="Morin E."/>
            <person name="Murat C."/>
            <person name="Nolan M."/>
            <person name="Ohm R."/>
            <person name="Pangilinan J."/>
            <person name="Pereira M."/>
            <person name="Perotto S."/>
            <person name="Peter M."/>
            <person name="Riley R."/>
            <person name="Sitrit Y."/>
            <person name="Stielow B."/>
            <person name="Szollosi G."/>
            <person name="Zifcakova L."/>
            <person name="Stursova M."/>
            <person name="Spatafora J.W."/>
            <person name="Tedersoo L."/>
            <person name="Vaario L.-M."/>
            <person name="Yamada A."/>
            <person name="Yan M."/>
            <person name="Wang P."/>
            <person name="Xu J."/>
            <person name="Bruns T."/>
            <person name="Baldrian P."/>
            <person name="Vilgalys R."/>
            <person name="Henrissat B."/>
            <person name="Grigoriev I.V."/>
            <person name="Hibbett D."/>
            <person name="Nagy L.G."/>
            <person name="Martin F.M."/>
        </authorList>
    </citation>
    <scope>NUCLEOTIDE SEQUENCE</scope>
    <source>
        <strain evidence="3">Prilba</strain>
    </source>
</reference>
<dbReference type="AlphaFoldDB" id="A0A9P5JVJ4"/>
<feature type="transmembrane region" description="Helical" evidence="2">
    <location>
        <begin position="119"/>
        <end position="138"/>
    </location>
</feature>
<name>A0A9P5JVJ4_9AGAM</name>
<feature type="transmembrane region" description="Helical" evidence="2">
    <location>
        <begin position="237"/>
        <end position="256"/>
    </location>
</feature>
<sequence>MTIDDDMSGLIGFPCEAFFYGCYTVLFAVAVYINPSGPDRWSRVKRPLFILSVLIYMFCSIHFALQFSHFYTALNTGGVEGFSTVTNTVLAIGLDMTLADFTGELIFIYRCWMLWSKNYWIIIFPILASLSGIVSLAYVDHFLIHANKLAPIPPASIIRWNFVVFIVKVCSNLMVTVLIVVRVWKLSPHNRRDILGANLPTGIGWAAIVIAIESGVLYLVAQIVPLILYIIRHPAVALVSYMSVQVYGIASILVFIRMAYLLHAPDEWILSEAKSEVPSTSRPVTNNLGRNRSTTTTPKGSALLIADEMHISNIKWKPSSGDLGSNSESVENAATV</sequence>
<dbReference type="EMBL" id="WHVB01000039">
    <property type="protein sequence ID" value="KAF8466788.1"/>
    <property type="molecule type" value="Genomic_DNA"/>
</dbReference>
<evidence type="ECO:0000256" key="2">
    <source>
        <dbReference type="SAM" id="Phobius"/>
    </source>
</evidence>
<evidence type="ECO:0000313" key="4">
    <source>
        <dbReference type="EMBL" id="KAF8466788.1"/>
    </source>
</evidence>
<evidence type="ECO:0000313" key="5">
    <source>
        <dbReference type="Proteomes" id="UP000759537"/>
    </source>
</evidence>
<organism evidence="3 5">
    <name type="scientific">Russula ochroleuca</name>
    <dbReference type="NCBI Taxonomy" id="152965"/>
    <lineage>
        <taxon>Eukaryota</taxon>
        <taxon>Fungi</taxon>
        <taxon>Dikarya</taxon>
        <taxon>Basidiomycota</taxon>
        <taxon>Agaricomycotina</taxon>
        <taxon>Agaricomycetes</taxon>
        <taxon>Russulales</taxon>
        <taxon>Russulaceae</taxon>
        <taxon>Russula</taxon>
    </lineage>
</organism>
<feature type="transmembrane region" description="Helical" evidence="2">
    <location>
        <begin position="47"/>
        <end position="65"/>
    </location>
</feature>
<reference evidence="3" key="2">
    <citation type="journal article" date="2020" name="Nat. Commun.">
        <title>Large-scale genome sequencing of mycorrhizal fungi provides insights into the early evolution of symbiotic traits.</title>
        <authorList>
            <person name="Miyauchi S."/>
            <person name="Kiss E."/>
            <person name="Kuo A."/>
            <person name="Drula E."/>
            <person name="Kohler A."/>
            <person name="Sanchez-Garcia M."/>
            <person name="Morin E."/>
            <person name="Andreopoulos B."/>
            <person name="Barry K.W."/>
            <person name="Bonito G."/>
            <person name="Buee M."/>
            <person name="Carver A."/>
            <person name="Chen C."/>
            <person name="Cichocki N."/>
            <person name="Clum A."/>
            <person name="Culley D."/>
            <person name="Crous P.W."/>
            <person name="Fauchery L."/>
            <person name="Girlanda M."/>
            <person name="Hayes R.D."/>
            <person name="Keri Z."/>
            <person name="LaButti K."/>
            <person name="Lipzen A."/>
            <person name="Lombard V."/>
            <person name="Magnuson J."/>
            <person name="Maillard F."/>
            <person name="Murat C."/>
            <person name="Nolan M."/>
            <person name="Ohm R.A."/>
            <person name="Pangilinan J."/>
            <person name="Pereira M.F."/>
            <person name="Perotto S."/>
            <person name="Peter M."/>
            <person name="Pfister S."/>
            <person name="Riley R."/>
            <person name="Sitrit Y."/>
            <person name="Stielow J.B."/>
            <person name="Szollosi G."/>
            <person name="Zifcakova L."/>
            <person name="Stursova M."/>
            <person name="Spatafora J.W."/>
            <person name="Tedersoo L."/>
            <person name="Vaario L.M."/>
            <person name="Yamada A."/>
            <person name="Yan M."/>
            <person name="Wang P."/>
            <person name="Xu J."/>
            <person name="Bruns T."/>
            <person name="Baldrian P."/>
            <person name="Vilgalys R."/>
            <person name="Dunand C."/>
            <person name="Henrissat B."/>
            <person name="Grigoriev I.V."/>
            <person name="Hibbett D."/>
            <person name="Nagy L.G."/>
            <person name="Martin F.M."/>
        </authorList>
    </citation>
    <scope>NUCLEOTIDE SEQUENCE</scope>
    <source>
        <strain evidence="3">Prilba</strain>
    </source>
</reference>